<sequence length="1892" mass="186261">MPELQTVPERQANLIRGVTVAGYTSQRFINFTREIASDTGITTQVDTLPIQALLDRYTLRLPESTTNPGPYDFTMVSAEVMGDAAELGSFVDLTPFMLADPNIDAGGIPTVWRSAMSSAYAGTFSALPLSAYLNHLYYRKDLFAKYNISVPHTWDDLLAILRQYGRGQQLDGPTRPPLIGFCFASSAACGLNAIHAMVILGTMVQTLGPAHGSYFDPTDLRPLFTTPAMGEALSILKELRRYSLPDNATCTDHYMAHVGGRCLMTMGWAMAFKLGSHVAIRSPMRGKMGLVSVPGSARVLDRGTNTFFNCTKERCPFADAVPDPTAAVGAAAAAGAAAGVTPAATAAAPSNTSSTGNTTATAAGAVAPAGASSGNTSSSSSSNGTNGLDGVQPAIGPPVAATRLVNKIVHFDSASIAINAYTPLHVQAATYVTLTRFLPPARHKAMVLVPNAELAPVRYDELNDADWLRAGYQAEDTAAFLAEYRKSLGAANVKFELRVPGASDYIAVVENMTNGFLFTNKTFEELAAAAQAAVDRIVAARGGRANVLKAYRRSIGYVEPPPPPPPPAPESVPVGAIVGPAVAGGVLLLSAVVLCLVLRVRRRRAAARELRGTAPGVGPGTTLLVTDIQDSTSLWESLPAEVMDVAIRLHHGAMRRLLVTHHGYESATGQDSFILSFWRCDDALHFALAAQDAMLALDWPERVTTSPFAPTLAVRTGGGSDTTKLAGQCLAPGLLRNILKAQTAAAASGGGKGGGGGGIGGSSVSTTPATSGYPLASPAVAAAAAVGDGSNRADADAPAAPAAAVAATQVPVSALAEVMALRGSSTGGVTGGHDGGTTTGGGFTGALESGLVDVGTGGSANSSRGPTVVPLHQQQAAATQQRAPATVPAAGALSTSAAAASPSGGGAGSVLPKALSLLLGTTRSMASLGGGGGGGGVTGGQDAVACDGEGGGDASGGGGGGNDSPKHAAAGAGGASFAARSRGGSYAGSAAAPGGGVPEPWTGTLQDLLKLVYPNATAAASGFSTATTAVLAGAKQPVVAAAAAGNAVVVFRGLRIRMGMHSGVASDREVSLNMASNRVVYSGRVMQLAKAVGDVGAGGQVLLSYDAVRQLSAKQLTSGSFLLLYCGRHVVKDEAEEGGGLELFSAFAPHLLPRAPWLVPPRSKVEKVPGVLSAPVGFAAMAVAVLDSAAGVVAGGGGGDGGGEGGGGARLVLSGQGLEEMAEAHHMRTAAATRLAAKLGGCLVPMAPGMLQAAFPTASAGVQWLLELEQELAEAAAAAVADTIRVFGGGGPKAAAATAAGADGGKAPETNAGAGTIAAAAANAGGGAEEARGEEGVKPAAARESKFAAVVEGRQASMRPTPGELMGDEEDGDRRRHASDSSGAAAACSAAGGSLLRGGVDVGPLRLALHPGSGGRAVYGGDVVKRAVSLAVAAERGEVLASAAALRQMAPEGYGSLPAMANDSNYGHSGGGGGHSGSGGAASALYNRSTSGVSRRPAISRASSGIPRRGSSGNISFLRAAAKAAVAAASGLAGASSNQLFQRASSTDGVAAAAAGGSGSGSGTLRTAAAAEASAADAAVSSSARGGAGAMVPPAEAPPTPPLHVSSATAAVHITGGASPVADGGGAPPAPTTAVAAAGRMSRLRLAGAAGDQPPSSPAPLLSPQTPIGGGVMSSRLGSGESGGGVGGSLPPRMHSGNGSPRACAAAMGGASGPAAFTVSATALAAGTGGGPMSGGVVSDSRLSRLRLTGPASAVALSAAESGVAAAAAGHQPRPRSINGSPRACATVEEADAGPVSAPSKRAAIAATGTVGSPAASPAGTMRAAAGVAYAAEAAGGAASEATGSAVAAGGAEPAGGAAGAMAQTPFAVRSSVRVLALKGHVIEAVRVGWRQ</sequence>
<dbReference type="InterPro" id="IPR029787">
    <property type="entry name" value="Nucleotide_cyclase"/>
</dbReference>
<keyword evidence="3" id="KW-1185">Reference proteome</keyword>
<feature type="region of interest" description="Disordered" evidence="1">
    <location>
        <begin position="940"/>
        <end position="973"/>
    </location>
</feature>
<dbReference type="Gene3D" id="3.30.70.1230">
    <property type="entry name" value="Nucleotide cyclase"/>
    <property type="match status" value="3"/>
</dbReference>
<feature type="compositionally biased region" description="Gly residues" evidence="1">
    <location>
        <begin position="948"/>
        <end position="962"/>
    </location>
</feature>
<reference evidence="2" key="1">
    <citation type="journal article" date="2020" name="bioRxiv">
        <title>Comparative genomics of Chlamydomonas.</title>
        <authorList>
            <person name="Craig R.J."/>
            <person name="Hasan A.R."/>
            <person name="Ness R.W."/>
            <person name="Keightley P.D."/>
        </authorList>
    </citation>
    <scope>NUCLEOTIDE SEQUENCE</scope>
    <source>
        <strain evidence="2">CCAP 11/173</strain>
    </source>
</reference>
<dbReference type="PANTHER" id="PTHR43081:SF1">
    <property type="entry name" value="ADENYLATE CYCLASE, TERMINAL-DIFFERENTIATION SPECIFIC"/>
    <property type="match status" value="1"/>
</dbReference>
<feature type="region of interest" description="Disordered" evidence="1">
    <location>
        <begin position="1354"/>
        <end position="1384"/>
    </location>
</feature>
<dbReference type="Proteomes" id="UP000613740">
    <property type="component" value="Unassembled WGS sequence"/>
</dbReference>
<evidence type="ECO:0000313" key="3">
    <source>
        <dbReference type="Proteomes" id="UP000613740"/>
    </source>
</evidence>
<feature type="region of interest" description="Disordered" evidence="1">
    <location>
        <begin position="366"/>
        <end position="393"/>
    </location>
</feature>
<accession>A0A835TL12</accession>
<name>A0A835TL12_9CHLO</name>
<dbReference type="PANTHER" id="PTHR43081">
    <property type="entry name" value="ADENYLATE CYCLASE, TERMINAL-DIFFERENTIATION SPECIFIC-RELATED"/>
    <property type="match status" value="1"/>
</dbReference>
<feature type="compositionally biased region" description="Low complexity" evidence="1">
    <location>
        <begin position="366"/>
        <end position="386"/>
    </location>
</feature>
<evidence type="ECO:0000313" key="2">
    <source>
        <dbReference type="EMBL" id="KAG2440556.1"/>
    </source>
</evidence>
<dbReference type="Gene3D" id="3.40.190.10">
    <property type="entry name" value="Periplasmic binding protein-like II"/>
    <property type="match status" value="2"/>
</dbReference>
<feature type="compositionally biased region" description="Low complexity" evidence="1">
    <location>
        <begin position="873"/>
        <end position="888"/>
    </location>
</feature>
<protein>
    <recommendedName>
        <fullName evidence="4">Guanylate cyclase domain-containing protein</fullName>
    </recommendedName>
</protein>
<evidence type="ECO:0000256" key="1">
    <source>
        <dbReference type="SAM" id="MobiDB-lite"/>
    </source>
</evidence>
<feature type="region of interest" description="Disordered" evidence="1">
    <location>
        <begin position="857"/>
        <end position="888"/>
    </location>
</feature>
<evidence type="ECO:0008006" key="4">
    <source>
        <dbReference type="Google" id="ProtNLM"/>
    </source>
</evidence>
<feature type="region of interest" description="Disordered" evidence="1">
    <location>
        <begin position="1647"/>
        <end position="1709"/>
    </location>
</feature>
<dbReference type="OrthoDB" id="542878at2759"/>
<dbReference type="InterPro" id="IPR050697">
    <property type="entry name" value="Adenylyl/Guanylyl_Cyclase_3/4"/>
</dbReference>
<organism evidence="2 3">
    <name type="scientific">Chlamydomonas schloesseri</name>
    <dbReference type="NCBI Taxonomy" id="2026947"/>
    <lineage>
        <taxon>Eukaryota</taxon>
        <taxon>Viridiplantae</taxon>
        <taxon>Chlorophyta</taxon>
        <taxon>core chlorophytes</taxon>
        <taxon>Chlorophyceae</taxon>
        <taxon>CS clade</taxon>
        <taxon>Chlamydomonadales</taxon>
        <taxon>Chlamydomonadaceae</taxon>
        <taxon>Chlamydomonas</taxon>
    </lineage>
</organism>
<feature type="region of interest" description="Disordered" evidence="1">
    <location>
        <begin position="1585"/>
        <end position="1604"/>
    </location>
</feature>
<dbReference type="EMBL" id="JAEHOD010000037">
    <property type="protein sequence ID" value="KAG2440556.1"/>
    <property type="molecule type" value="Genomic_DNA"/>
</dbReference>
<comment type="caution">
    <text evidence="2">The sequence shown here is derived from an EMBL/GenBank/DDBJ whole genome shotgun (WGS) entry which is preliminary data.</text>
</comment>
<dbReference type="SUPFAM" id="SSF53850">
    <property type="entry name" value="Periplasmic binding protein-like II"/>
    <property type="match status" value="1"/>
</dbReference>
<dbReference type="SUPFAM" id="SSF55073">
    <property type="entry name" value="Nucleotide cyclase"/>
    <property type="match status" value="1"/>
</dbReference>
<gene>
    <name evidence="2" type="ORF">HYH02_010140</name>
</gene>
<proteinExistence type="predicted"/>